<feature type="domain" description="SEFIR" evidence="3">
    <location>
        <begin position="465"/>
        <end position="611"/>
    </location>
</feature>
<feature type="domain" description="Death" evidence="2">
    <location>
        <begin position="34"/>
        <end position="104"/>
    </location>
</feature>
<dbReference type="SUPFAM" id="SSF47986">
    <property type="entry name" value="DEATH domain"/>
    <property type="match status" value="1"/>
</dbReference>
<sequence length="642" mass="74260">MDRMEDLNEIPFSIVGQTAMNSLANKLDPEMSVIGNNWRVLAEKLGFSTEHILNLDCRQSHHGRNTLKLFEDYIKRNGNSVGAVHTALIDMEREDAVEALEEHIPDIREKYRVSKNEMQRHRIPMQNSCYEQSTRHESLGYPRQAVFPTPPPAHCNPPNYPHSQYHLNSVTSPYHSMVYNDLSRNGDTAVSRSSNQTKDFNVTSSSYTCTNNCRSPTETYPILRNQERIQESASKIVHVDPSDTYSSSDIEMMSEDYPPEDGQPLAAGIQREHHYRNIIKRPLNTNRMEGQEGESPPVHPKRLDLRLNISRGEQFASPSPSPASGSGGSIPLAQLDHFTNSNLYMPGTVYNNLMQEKNQQEYDQERRGQNKDPTFKVPPPVSANHKLPYQNGQPILDFHLHSYQVNGQPVPQRRMEREESRTFPLRNRQFSHPSLPPKDRPSILKYSVSVPNDMKPAEYRKAFKHIRVFVTYAGDSKKHIQKVLNLCRCLEKNGFTCCMDMFDKRMPQEQMLNRQDWCAHRYNEADFILMCVSEQYKTEIDMYECESQIDDKELHIQYIYSLMLAELKQNGNKNSRVIPLLFEGCTEVDIPQWLQHTYVYTWPGQYRDLLWCLTKPHTRIKLRSQQNQSTPTSPVNGPHHLL</sequence>
<dbReference type="Pfam" id="PF00531">
    <property type="entry name" value="Death"/>
    <property type="match status" value="1"/>
</dbReference>
<evidence type="ECO:0000313" key="4">
    <source>
        <dbReference type="EMBL" id="AKM49944.1"/>
    </source>
</evidence>
<dbReference type="PROSITE" id="PS50017">
    <property type="entry name" value="DEATH_DOMAIN"/>
    <property type="match status" value="1"/>
</dbReference>
<dbReference type="GO" id="GO:0043123">
    <property type="term" value="P:positive regulation of canonical NF-kappaB signal transduction"/>
    <property type="evidence" value="ECO:0007669"/>
    <property type="project" value="TreeGrafter"/>
</dbReference>
<dbReference type="PROSITE" id="PS51534">
    <property type="entry name" value="SEFIR"/>
    <property type="match status" value="1"/>
</dbReference>
<name>A0A0G3ZAP7_MYTGA</name>
<feature type="region of interest" description="Disordered" evidence="1">
    <location>
        <begin position="313"/>
        <end position="333"/>
    </location>
</feature>
<organism evidence="4">
    <name type="scientific">Mytilus galloprovincialis</name>
    <name type="common">Mediterranean mussel</name>
    <dbReference type="NCBI Taxonomy" id="29158"/>
    <lineage>
        <taxon>Eukaryota</taxon>
        <taxon>Metazoa</taxon>
        <taxon>Spiralia</taxon>
        <taxon>Lophotrochozoa</taxon>
        <taxon>Mollusca</taxon>
        <taxon>Bivalvia</taxon>
        <taxon>Autobranchia</taxon>
        <taxon>Pteriomorphia</taxon>
        <taxon>Mytilida</taxon>
        <taxon>Mytiloidea</taxon>
        <taxon>Mytilidae</taxon>
        <taxon>Mytilinae</taxon>
        <taxon>Mytilus</taxon>
    </lineage>
</organism>
<reference evidence="4" key="1">
    <citation type="journal article" date="2015" name="Dev. Comp. Immunol.">
        <title>IL-17 signaling components in bivalves: Comparative sequence analysis and involvement in the immune responses.</title>
        <authorList>
            <person name="Rosani U."/>
            <person name="Varotto L."/>
            <person name="Gerdol M."/>
            <person name="Pallavicini A."/>
            <person name="Venier P."/>
        </authorList>
    </citation>
    <scope>NUCLEOTIDE SEQUENCE</scope>
</reference>
<dbReference type="InterPro" id="IPR000488">
    <property type="entry name" value="Death_dom"/>
</dbReference>
<dbReference type="PANTHER" id="PTHR34257:SF2">
    <property type="entry name" value="E3 UBIQUITIN LIGASE TRAF3IP2"/>
    <property type="match status" value="1"/>
</dbReference>
<evidence type="ECO:0000259" key="2">
    <source>
        <dbReference type="PROSITE" id="PS50017"/>
    </source>
</evidence>
<feature type="compositionally biased region" description="Polar residues" evidence="1">
    <location>
        <begin position="623"/>
        <end position="635"/>
    </location>
</feature>
<dbReference type="InterPro" id="IPR011029">
    <property type="entry name" value="DEATH-like_dom_sf"/>
</dbReference>
<dbReference type="GO" id="GO:0007165">
    <property type="term" value="P:signal transduction"/>
    <property type="evidence" value="ECO:0007669"/>
    <property type="project" value="InterPro"/>
</dbReference>
<dbReference type="InterPro" id="IPR013568">
    <property type="entry name" value="SEFIR_dom"/>
</dbReference>
<feature type="region of interest" description="Disordered" evidence="1">
    <location>
        <begin position="622"/>
        <end position="642"/>
    </location>
</feature>
<accession>A0A0G3ZAP7</accession>
<dbReference type="SMR" id="A0A0G3ZAP7"/>
<feature type="region of interest" description="Disordered" evidence="1">
    <location>
        <begin position="282"/>
        <end position="301"/>
    </location>
</feature>
<proteinExistence type="evidence at transcript level"/>
<dbReference type="EMBL" id="KP998603">
    <property type="protein sequence ID" value="AKM49944.1"/>
    <property type="molecule type" value="mRNA"/>
</dbReference>
<dbReference type="AlphaFoldDB" id="A0A0G3ZAP7"/>
<dbReference type="Gene3D" id="3.40.50.11530">
    <property type="match status" value="1"/>
</dbReference>
<evidence type="ECO:0000256" key="1">
    <source>
        <dbReference type="SAM" id="MobiDB-lite"/>
    </source>
</evidence>
<dbReference type="PANTHER" id="PTHR34257">
    <property type="entry name" value="ADAPTER PROTEIN CIKS"/>
    <property type="match status" value="1"/>
</dbReference>
<dbReference type="Gene3D" id="1.10.533.10">
    <property type="entry name" value="Death Domain, Fas"/>
    <property type="match status" value="1"/>
</dbReference>
<evidence type="ECO:0000259" key="3">
    <source>
        <dbReference type="PROSITE" id="PS51534"/>
    </source>
</evidence>
<dbReference type="InterPro" id="IPR053047">
    <property type="entry name" value="E3_ubiq_ligase_TRAF3IP2"/>
</dbReference>
<protein>
    <submittedName>
        <fullName evidence="4">MgCIKSL</fullName>
    </submittedName>
</protein>
<dbReference type="Pfam" id="PF08357">
    <property type="entry name" value="SEFIR"/>
    <property type="match status" value="1"/>
</dbReference>
<dbReference type="GO" id="GO:0006959">
    <property type="term" value="P:humoral immune response"/>
    <property type="evidence" value="ECO:0007669"/>
    <property type="project" value="TreeGrafter"/>
</dbReference>